<dbReference type="Pfam" id="PF04166">
    <property type="entry name" value="PdxA"/>
    <property type="match status" value="1"/>
</dbReference>
<dbReference type="InParanoid" id="K1WRA1"/>
<organism evidence="4 5">
    <name type="scientific">Marssonina brunnea f. sp. multigermtubi (strain MB_m1)</name>
    <name type="common">Marssonina leaf spot fungus</name>
    <dbReference type="NCBI Taxonomy" id="1072389"/>
    <lineage>
        <taxon>Eukaryota</taxon>
        <taxon>Fungi</taxon>
        <taxon>Dikarya</taxon>
        <taxon>Ascomycota</taxon>
        <taxon>Pezizomycotina</taxon>
        <taxon>Leotiomycetes</taxon>
        <taxon>Helotiales</taxon>
        <taxon>Drepanopezizaceae</taxon>
        <taxon>Drepanopeziza</taxon>
    </lineage>
</organism>
<dbReference type="GO" id="GO:0016491">
    <property type="term" value="F:oxidoreductase activity"/>
    <property type="evidence" value="ECO:0007669"/>
    <property type="project" value="UniProtKB-KW"/>
</dbReference>
<name>K1WRA1_MARBU</name>
<gene>
    <name evidence="4" type="ORF">MBM_06189</name>
</gene>
<dbReference type="KEGG" id="mbe:MBM_06189"/>
<keyword evidence="1" id="KW-0479">Metal-binding</keyword>
<evidence type="ECO:0000256" key="1">
    <source>
        <dbReference type="ARBA" id="ARBA00022723"/>
    </source>
</evidence>
<proteinExistence type="predicted"/>
<dbReference type="eggNOG" id="ENOG502S0SC">
    <property type="taxonomic scope" value="Eukaryota"/>
</dbReference>
<reference evidence="4 5" key="1">
    <citation type="journal article" date="2012" name="BMC Genomics">
        <title>Sequencing the genome of Marssonina brunnea reveals fungus-poplar co-evolution.</title>
        <authorList>
            <person name="Zhu S."/>
            <person name="Cao Y.-Z."/>
            <person name="Jiang C."/>
            <person name="Tan B.-Y."/>
            <person name="Wang Z."/>
            <person name="Feng S."/>
            <person name="Zhang L."/>
            <person name="Su X.-H."/>
            <person name="Brejova B."/>
            <person name="Vinar T."/>
            <person name="Xu M."/>
            <person name="Wang M.-X."/>
            <person name="Zhang S.-G."/>
            <person name="Huang M.-R."/>
            <person name="Wu R."/>
            <person name="Zhou Y."/>
        </authorList>
    </citation>
    <scope>NUCLEOTIDE SEQUENCE [LARGE SCALE GENOMIC DNA]</scope>
    <source>
        <strain evidence="4 5">MB_m1</strain>
    </source>
</reference>
<dbReference type="PANTHER" id="PTHR30004:SF3">
    <property type="entry name" value="4-HYDROXYTHREONINE-4-PHOSPHATE DEHYDROGENASE 2-RELATED"/>
    <property type="match status" value="1"/>
</dbReference>
<dbReference type="PANTHER" id="PTHR30004">
    <property type="entry name" value="4-HYDROXYTHREONINE-4-PHOSPHATE DEHYDROGENASE"/>
    <property type="match status" value="1"/>
</dbReference>
<evidence type="ECO:0000256" key="2">
    <source>
        <dbReference type="ARBA" id="ARBA00023002"/>
    </source>
</evidence>
<dbReference type="GO" id="GO:0051287">
    <property type="term" value="F:NAD binding"/>
    <property type="evidence" value="ECO:0007669"/>
    <property type="project" value="InterPro"/>
</dbReference>
<dbReference type="AlphaFoldDB" id="K1WRA1"/>
<dbReference type="GeneID" id="18762124"/>
<dbReference type="HOGENOM" id="CLU_040168_0_1_1"/>
<dbReference type="GO" id="GO:0046872">
    <property type="term" value="F:metal ion binding"/>
    <property type="evidence" value="ECO:0007669"/>
    <property type="project" value="UniProtKB-KW"/>
</dbReference>
<dbReference type="SUPFAM" id="SSF53659">
    <property type="entry name" value="Isocitrate/Isopropylmalate dehydrogenase-like"/>
    <property type="match status" value="1"/>
</dbReference>
<keyword evidence="3" id="KW-0520">NAD</keyword>
<keyword evidence="5" id="KW-1185">Reference proteome</keyword>
<dbReference type="OrthoDB" id="74991at2759"/>
<evidence type="ECO:0000313" key="5">
    <source>
        <dbReference type="Proteomes" id="UP000006753"/>
    </source>
</evidence>
<keyword evidence="2" id="KW-0560">Oxidoreductase</keyword>
<protein>
    <submittedName>
        <fullName evidence="4">4-hydroxythreonine-4-phosphate dehydrogenase</fullName>
    </submittedName>
</protein>
<dbReference type="EMBL" id="JH921441">
    <property type="protein sequence ID" value="EKD15561.1"/>
    <property type="molecule type" value="Genomic_DNA"/>
</dbReference>
<dbReference type="OMA" id="FDIAYQN"/>
<sequence length="370" mass="39308">MGSIECNKHSPGARPRLAVILGDPSGVGPELIAKLLSNPANSKKADIFLLADRSELDSAITDAGNVQVFLSDIAGPKGAQLLDDNTAALYPTARSEVSKASGERVIHQLKRALALAQEGKIDAIVFGPLNKSSLKLGGMKQEDELRWFADQLNFKGRTSEINVAGSLWTGRVTSHIGIEDVAERITAESTLEAIELLNRLRWESGLSSPRLGVCALNPHNGENGSFGRQEIDHIAPAVAAAQAKGINVQGPFPCDTIFIKRDNFDGIVTMYHDQGQIAMKLLSFDGGVTMQGGLPIPVATPAHGTAFDIVGKNLAAITSTQNAFDIACTMAERRVSNLNGNGNGEAHSLPEKKGLLPEITELQQPPTAIV</sequence>
<accession>K1WRA1</accession>
<evidence type="ECO:0000313" key="4">
    <source>
        <dbReference type="EMBL" id="EKD15561.1"/>
    </source>
</evidence>
<dbReference type="InterPro" id="IPR005255">
    <property type="entry name" value="PdxA_fam"/>
</dbReference>
<dbReference type="Gene3D" id="3.40.718.10">
    <property type="entry name" value="Isopropylmalate Dehydrogenase"/>
    <property type="match status" value="1"/>
</dbReference>
<evidence type="ECO:0000256" key="3">
    <source>
        <dbReference type="ARBA" id="ARBA00023027"/>
    </source>
</evidence>
<dbReference type="Proteomes" id="UP000006753">
    <property type="component" value="Unassembled WGS sequence"/>
</dbReference>
<dbReference type="STRING" id="1072389.K1WRA1"/>